<evidence type="ECO:0000256" key="1">
    <source>
        <dbReference type="ARBA" id="ARBA00022490"/>
    </source>
</evidence>
<dbReference type="GO" id="GO:0002130">
    <property type="term" value="P:wobble position ribose methylation"/>
    <property type="evidence" value="ECO:0007669"/>
    <property type="project" value="TreeGrafter"/>
</dbReference>
<name>K1SUQ5_9ZZZZ</name>
<feature type="non-terminal residue" evidence="7">
    <location>
        <position position="1"/>
    </location>
</feature>
<keyword evidence="5" id="KW-0819">tRNA processing</keyword>
<evidence type="ECO:0000256" key="4">
    <source>
        <dbReference type="ARBA" id="ARBA00022691"/>
    </source>
</evidence>
<sequence>GNFYYFTTKATHRHTDVKYPDNVYLFFGKETKGLPENLLHDNPQTSVRIPMLNNPDARSLNLSNSVAIGVYEVLRQWNYPKLLCEGKLRDYEWDV</sequence>
<dbReference type="InterPro" id="IPR001537">
    <property type="entry name" value="SpoU_MeTrfase"/>
</dbReference>
<organism evidence="7">
    <name type="scientific">human gut metagenome</name>
    <dbReference type="NCBI Taxonomy" id="408170"/>
    <lineage>
        <taxon>unclassified sequences</taxon>
        <taxon>metagenomes</taxon>
        <taxon>organismal metagenomes</taxon>
    </lineage>
</organism>
<evidence type="ECO:0000256" key="2">
    <source>
        <dbReference type="ARBA" id="ARBA00022603"/>
    </source>
</evidence>
<keyword evidence="4" id="KW-0949">S-adenosyl-L-methionine</keyword>
<evidence type="ECO:0000256" key="3">
    <source>
        <dbReference type="ARBA" id="ARBA00022679"/>
    </source>
</evidence>
<dbReference type="InterPro" id="IPR016914">
    <property type="entry name" value="TrmL"/>
</dbReference>
<keyword evidence="3 7" id="KW-0808">Transferase</keyword>
<comment type="caution">
    <text evidence="7">The sequence shown here is derived from an EMBL/GenBank/DDBJ whole genome shotgun (WGS) entry which is preliminary data.</text>
</comment>
<proteinExistence type="predicted"/>
<dbReference type="PANTHER" id="PTHR42971:SF1">
    <property type="entry name" value="TRNA (CYTIDINE(34)-2'-O)-METHYLTRANSFERASE"/>
    <property type="match status" value="1"/>
</dbReference>
<dbReference type="InterPro" id="IPR029028">
    <property type="entry name" value="Alpha/beta_knot_MTases"/>
</dbReference>
<gene>
    <name evidence="7" type="ORF">OBE_07010</name>
</gene>
<accession>K1SUQ5</accession>
<dbReference type="EMBL" id="AJWZ01004812">
    <property type="protein sequence ID" value="EKC64347.1"/>
    <property type="molecule type" value="Genomic_DNA"/>
</dbReference>
<dbReference type="GO" id="GO:0008173">
    <property type="term" value="F:RNA methyltransferase activity"/>
    <property type="evidence" value="ECO:0007669"/>
    <property type="project" value="InterPro"/>
</dbReference>
<dbReference type="PANTHER" id="PTHR42971">
    <property type="entry name" value="TRNA (CYTIDINE(34)-2'-O)-METHYLTRANSFERASE"/>
    <property type="match status" value="1"/>
</dbReference>
<dbReference type="GO" id="GO:0003723">
    <property type="term" value="F:RNA binding"/>
    <property type="evidence" value="ECO:0007669"/>
    <property type="project" value="InterPro"/>
</dbReference>
<dbReference type="EC" id="2.1.1.-" evidence="7"/>
<evidence type="ECO:0000256" key="5">
    <source>
        <dbReference type="ARBA" id="ARBA00022694"/>
    </source>
</evidence>
<reference evidence="7" key="1">
    <citation type="journal article" date="2013" name="Environ. Microbiol.">
        <title>Microbiota from the distal guts of lean and obese adolescents exhibit partial functional redundancy besides clear differences in community structure.</title>
        <authorList>
            <person name="Ferrer M."/>
            <person name="Ruiz A."/>
            <person name="Lanza F."/>
            <person name="Haange S.B."/>
            <person name="Oberbach A."/>
            <person name="Till H."/>
            <person name="Bargiela R."/>
            <person name="Campoy C."/>
            <person name="Segura M.T."/>
            <person name="Richter M."/>
            <person name="von Bergen M."/>
            <person name="Seifert J."/>
            <person name="Suarez A."/>
        </authorList>
    </citation>
    <scope>NUCLEOTIDE SEQUENCE</scope>
</reference>
<keyword evidence="1" id="KW-0963">Cytoplasm</keyword>
<dbReference type="InterPro" id="IPR029026">
    <property type="entry name" value="tRNA_m1G_MTases_N"/>
</dbReference>
<dbReference type="Gene3D" id="3.40.1280.10">
    <property type="match status" value="1"/>
</dbReference>
<keyword evidence="2 7" id="KW-0489">Methyltransferase</keyword>
<dbReference type="Pfam" id="PF00588">
    <property type="entry name" value="SpoU_methylase"/>
    <property type="match status" value="1"/>
</dbReference>
<evidence type="ECO:0000259" key="6">
    <source>
        <dbReference type="Pfam" id="PF00588"/>
    </source>
</evidence>
<dbReference type="SUPFAM" id="SSF75217">
    <property type="entry name" value="alpha/beta knot"/>
    <property type="match status" value="1"/>
</dbReference>
<protein>
    <submittedName>
        <fullName evidence="7">RNA methyltransferase</fullName>
        <ecNumber evidence="7">2.1.1.-</ecNumber>
    </submittedName>
</protein>
<feature type="domain" description="tRNA/rRNA methyltransferase SpoU type" evidence="6">
    <location>
        <begin position="5"/>
        <end position="71"/>
    </location>
</feature>
<evidence type="ECO:0000313" key="7">
    <source>
        <dbReference type="EMBL" id="EKC64347.1"/>
    </source>
</evidence>
<dbReference type="AlphaFoldDB" id="K1SUQ5"/>